<accession>A0A841ZNA2</accession>
<protein>
    <submittedName>
        <fullName evidence="1">KDGP aldolase family protein</fullName>
    </submittedName>
</protein>
<evidence type="ECO:0000313" key="1">
    <source>
        <dbReference type="EMBL" id="MBC1520754.1"/>
    </source>
</evidence>
<proteinExistence type="predicted"/>
<dbReference type="Proteomes" id="UP000559885">
    <property type="component" value="Unassembled WGS sequence"/>
</dbReference>
<organism evidence="1 2">
    <name type="scientific">Listeria aquatica</name>
    <dbReference type="NCBI Taxonomy" id="1494960"/>
    <lineage>
        <taxon>Bacteria</taxon>
        <taxon>Bacillati</taxon>
        <taxon>Bacillota</taxon>
        <taxon>Bacilli</taxon>
        <taxon>Bacillales</taxon>
        <taxon>Listeriaceae</taxon>
        <taxon>Listeria</taxon>
    </lineage>
</organism>
<dbReference type="EMBL" id="JAARRM010000001">
    <property type="protein sequence ID" value="MBC1520754.1"/>
    <property type="molecule type" value="Genomic_DNA"/>
</dbReference>
<dbReference type="RefSeq" id="WP_185372252.1">
    <property type="nucleotide sequence ID" value="NZ_JAARRM010000001.1"/>
</dbReference>
<dbReference type="AlphaFoldDB" id="A0A841ZNA2"/>
<dbReference type="Pfam" id="PF07071">
    <property type="entry name" value="KDGP_aldolase"/>
    <property type="match status" value="1"/>
</dbReference>
<sequence length="239" mass="25957">MNKTKFEKQKKWHDFALFNFLAQDAENAKEVMSASEGYAVPGIVASDFDSAEDAVARLSELKRASDIVSVGLGGGGAFENFRAVLSIAELDRDCHINQPLETAAFAQLVDGVYANALVRPSGKVGLVKLATRGTIEVERLVDYCLEHQIPSIKLMSIRGTEHLAELVYLAKVASERGIYGIEPAGGIAWDNIVPIMTDVAETGIPFFMPHIFGATVDKVTGRTKKAEIERIFEQLGGIS</sequence>
<name>A0A841ZNA2_9LIST</name>
<gene>
    <name evidence="1" type="ORF">HB912_03710</name>
</gene>
<reference evidence="1 2" key="1">
    <citation type="submission" date="2020-03" db="EMBL/GenBank/DDBJ databases">
        <title>Soil Listeria distribution.</title>
        <authorList>
            <person name="Liao J."/>
            <person name="Wiedmann M."/>
        </authorList>
    </citation>
    <scope>NUCLEOTIDE SEQUENCE [LARGE SCALE GENOMIC DNA]</scope>
    <source>
        <strain evidence="1 2">FSL L7-1507</strain>
    </source>
</reference>
<dbReference type="InterPro" id="IPR013785">
    <property type="entry name" value="Aldolase_TIM"/>
</dbReference>
<comment type="caution">
    <text evidence="1">The sequence shown here is derived from an EMBL/GenBank/DDBJ whole genome shotgun (WGS) entry which is preliminary data.</text>
</comment>
<dbReference type="Gene3D" id="3.20.20.70">
    <property type="entry name" value="Aldolase class I"/>
    <property type="match status" value="1"/>
</dbReference>
<dbReference type="InterPro" id="IPR010763">
    <property type="entry name" value="DgaF"/>
</dbReference>
<evidence type="ECO:0000313" key="2">
    <source>
        <dbReference type="Proteomes" id="UP000559885"/>
    </source>
</evidence>